<evidence type="ECO:0000256" key="3">
    <source>
        <dbReference type="ARBA" id="ARBA00022729"/>
    </source>
</evidence>
<evidence type="ECO:0000256" key="1">
    <source>
        <dbReference type="ARBA" id="ARBA00001941"/>
    </source>
</evidence>
<feature type="chain" id="PRO_5028361584" description="NodB homology domain-containing protein" evidence="7">
    <location>
        <begin position="19"/>
        <end position="270"/>
    </location>
</feature>
<dbReference type="InterPro" id="IPR002509">
    <property type="entry name" value="NODB_dom"/>
</dbReference>
<dbReference type="Proteomes" id="UP000053095">
    <property type="component" value="Unassembled WGS sequence"/>
</dbReference>
<keyword evidence="6" id="KW-0170">Cobalt</keyword>
<keyword evidence="10" id="KW-1185">Reference proteome</keyword>
<protein>
    <recommendedName>
        <fullName evidence="8">NodB homology domain-containing protein</fullName>
    </recommendedName>
</protein>
<keyword evidence="4" id="KW-0378">Hydrolase</keyword>
<comment type="caution">
    <text evidence="9">The sequence shown here is derived from an EMBL/GenBank/DDBJ whole genome shotgun (WGS) entry which is preliminary data.</text>
</comment>
<dbReference type="SUPFAM" id="SSF88713">
    <property type="entry name" value="Glycoside hydrolase/deacetylase"/>
    <property type="match status" value="1"/>
</dbReference>
<evidence type="ECO:0000256" key="4">
    <source>
        <dbReference type="ARBA" id="ARBA00022801"/>
    </source>
</evidence>
<sequence>MKFNTLFTLTTFIGHLAAIPTYHNSDFSHVGISSLPYDKQIISACTEPNTVGLAFDDGPHIYTDQLLDLLHQYGAKATFFVNGVNYGHQIDSYKSVLQREVKDGHQIASHTWDHKWELDKASNETIMWEMTTLDDKLDDLIGLRPTYMRPPNLATSERMLDVLKDYHVITTNLNTDDSGGNLDWSKSCFDDGLEEGGSLILAHDTKDIAIDLATYMLDMLKEKNITGVTVGDCLGDPKENWYRKAGDDFRDSFLLQNKENPYEKYIKTGL</sequence>
<dbReference type="Pfam" id="PF01522">
    <property type="entry name" value="Polysacc_deac_1"/>
    <property type="match status" value="1"/>
</dbReference>
<evidence type="ECO:0000256" key="6">
    <source>
        <dbReference type="ARBA" id="ARBA00023285"/>
    </source>
</evidence>
<organism evidence="9 10">
    <name type="scientific">Talaromyces pinophilus</name>
    <name type="common">Penicillium pinophilum</name>
    <dbReference type="NCBI Taxonomy" id="128442"/>
    <lineage>
        <taxon>Eukaryota</taxon>
        <taxon>Fungi</taxon>
        <taxon>Dikarya</taxon>
        <taxon>Ascomycota</taxon>
        <taxon>Pezizomycotina</taxon>
        <taxon>Eurotiomycetes</taxon>
        <taxon>Eurotiomycetidae</taxon>
        <taxon>Eurotiales</taxon>
        <taxon>Trichocomaceae</taxon>
        <taxon>Talaromyces</taxon>
        <taxon>Talaromyces sect. Talaromyces</taxon>
    </lineage>
</organism>
<evidence type="ECO:0000259" key="8">
    <source>
        <dbReference type="PROSITE" id="PS51677"/>
    </source>
</evidence>
<keyword evidence="3 7" id="KW-0732">Signal</keyword>
<proteinExistence type="predicted"/>
<dbReference type="Gene3D" id="3.20.20.370">
    <property type="entry name" value="Glycoside hydrolase/deacetylase"/>
    <property type="match status" value="1"/>
</dbReference>
<dbReference type="EMBL" id="DF933820">
    <property type="protein sequence ID" value="GAM37541.1"/>
    <property type="molecule type" value="Genomic_DNA"/>
</dbReference>
<dbReference type="GO" id="GO:0005975">
    <property type="term" value="P:carbohydrate metabolic process"/>
    <property type="evidence" value="ECO:0007669"/>
    <property type="project" value="InterPro"/>
</dbReference>
<dbReference type="AlphaFoldDB" id="A0A6V8H8E3"/>
<dbReference type="PANTHER" id="PTHR46471">
    <property type="entry name" value="CHITIN DEACETYLASE"/>
    <property type="match status" value="1"/>
</dbReference>
<evidence type="ECO:0000256" key="7">
    <source>
        <dbReference type="SAM" id="SignalP"/>
    </source>
</evidence>
<dbReference type="GO" id="GO:0016810">
    <property type="term" value="F:hydrolase activity, acting on carbon-nitrogen (but not peptide) bonds"/>
    <property type="evidence" value="ECO:0007669"/>
    <property type="project" value="InterPro"/>
</dbReference>
<evidence type="ECO:0000313" key="10">
    <source>
        <dbReference type="Proteomes" id="UP000053095"/>
    </source>
</evidence>
<keyword evidence="5" id="KW-0119">Carbohydrate metabolism</keyword>
<dbReference type="PANTHER" id="PTHR46471:SF2">
    <property type="entry name" value="CHITIN DEACETYLASE-RELATED"/>
    <property type="match status" value="1"/>
</dbReference>
<evidence type="ECO:0000313" key="9">
    <source>
        <dbReference type="EMBL" id="GAM37541.1"/>
    </source>
</evidence>
<reference evidence="10" key="1">
    <citation type="journal article" date="2015" name="Genome Announc.">
        <title>Draft genome sequence of Talaromyces cellulolyticus strain Y-94, a source of lignocellulosic biomass-degrading enzymes.</title>
        <authorList>
            <person name="Fujii T."/>
            <person name="Koike H."/>
            <person name="Sawayama S."/>
            <person name="Yano S."/>
            <person name="Inoue H."/>
        </authorList>
    </citation>
    <scope>NUCLEOTIDE SEQUENCE [LARGE SCALE GENOMIC DNA]</scope>
    <source>
        <strain evidence="10">Y-94</strain>
    </source>
</reference>
<dbReference type="GO" id="GO:0046872">
    <property type="term" value="F:metal ion binding"/>
    <property type="evidence" value="ECO:0007669"/>
    <property type="project" value="UniProtKB-KW"/>
</dbReference>
<gene>
    <name evidence="9" type="ORF">TCE0_024f07546</name>
</gene>
<dbReference type="InterPro" id="IPR011330">
    <property type="entry name" value="Glyco_hydro/deAcase_b/a-brl"/>
</dbReference>
<dbReference type="PROSITE" id="PS51677">
    <property type="entry name" value="NODB"/>
    <property type="match status" value="1"/>
</dbReference>
<feature type="domain" description="NodB homology" evidence="8">
    <location>
        <begin position="49"/>
        <end position="231"/>
    </location>
</feature>
<comment type="cofactor">
    <cofactor evidence="1">
        <name>Co(2+)</name>
        <dbReference type="ChEBI" id="CHEBI:48828"/>
    </cofactor>
</comment>
<evidence type="ECO:0000256" key="2">
    <source>
        <dbReference type="ARBA" id="ARBA00022723"/>
    </source>
</evidence>
<accession>A0A6V8H8E3</accession>
<keyword evidence="2" id="KW-0479">Metal-binding</keyword>
<feature type="signal peptide" evidence="7">
    <location>
        <begin position="1"/>
        <end position="18"/>
    </location>
</feature>
<name>A0A6V8H8E3_TALPI</name>
<evidence type="ECO:0000256" key="5">
    <source>
        <dbReference type="ARBA" id="ARBA00023277"/>
    </source>
</evidence>